<keyword evidence="9 13" id="KW-1133">Transmembrane helix</keyword>
<evidence type="ECO:0000256" key="10">
    <source>
        <dbReference type="ARBA" id="ARBA00023136"/>
    </source>
</evidence>
<comment type="subcellular location">
    <subcellularLocation>
        <location evidence="1">Membrane</location>
        <topology evidence="1">Multi-pass membrane protein</topology>
    </subcellularLocation>
</comment>
<dbReference type="SMART" id="SM00382">
    <property type="entry name" value="AAA"/>
    <property type="match status" value="4"/>
</dbReference>
<evidence type="ECO:0000256" key="4">
    <source>
        <dbReference type="ARBA" id="ARBA00022692"/>
    </source>
</evidence>
<feature type="domain" description="ABC transmembrane type-1" evidence="15">
    <location>
        <begin position="66"/>
        <end position="358"/>
    </location>
</feature>
<organism evidence="16 17">
    <name type="scientific">Perkinsus olseni</name>
    <name type="common">Perkinsus atlanticus</name>
    <dbReference type="NCBI Taxonomy" id="32597"/>
    <lineage>
        <taxon>Eukaryota</taxon>
        <taxon>Sar</taxon>
        <taxon>Alveolata</taxon>
        <taxon>Perkinsozoa</taxon>
        <taxon>Perkinsea</taxon>
        <taxon>Perkinsida</taxon>
        <taxon>Perkinsidae</taxon>
        <taxon>Perkinsus</taxon>
    </lineage>
</organism>
<feature type="domain" description="ABC transmembrane type-1" evidence="15">
    <location>
        <begin position="1319"/>
        <end position="1609"/>
    </location>
</feature>
<dbReference type="PROSITE" id="PS50893">
    <property type="entry name" value="ABC_TRANSPORTER_2"/>
    <property type="match status" value="4"/>
</dbReference>
<dbReference type="SUPFAM" id="SSF90123">
    <property type="entry name" value="ABC transporter transmembrane region"/>
    <property type="match status" value="4"/>
</dbReference>
<dbReference type="GO" id="GO:0005524">
    <property type="term" value="F:ATP binding"/>
    <property type="evidence" value="ECO:0007669"/>
    <property type="project" value="UniProtKB-KW"/>
</dbReference>
<feature type="transmembrane region" description="Helical" evidence="13">
    <location>
        <begin position="1358"/>
        <end position="1383"/>
    </location>
</feature>
<feature type="transmembrane region" description="Helical" evidence="13">
    <location>
        <begin position="64"/>
        <end position="87"/>
    </location>
</feature>
<feature type="transmembrane region" description="Helical" evidence="13">
    <location>
        <begin position="107"/>
        <end position="132"/>
    </location>
</feature>
<evidence type="ECO:0000256" key="1">
    <source>
        <dbReference type="ARBA" id="ARBA00004141"/>
    </source>
</evidence>
<keyword evidence="10 13" id="KW-0472">Membrane</keyword>
<dbReference type="CDD" id="cd18577">
    <property type="entry name" value="ABC_6TM_Pgp_ABCB1_D1_like"/>
    <property type="match status" value="2"/>
</dbReference>
<feature type="transmembrane region" description="Helical" evidence="13">
    <location>
        <begin position="2106"/>
        <end position="2124"/>
    </location>
</feature>
<dbReference type="Gene3D" id="1.20.1560.10">
    <property type="entry name" value="ABC transporter type 1, transmembrane domain"/>
    <property type="match status" value="2"/>
</dbReference>
<keyword evidence="3" id="KW-0813">Transport</keyword>
<feature type="transmembrane region" description="Helical" evidence="13">
    <location>
        <begin position="1984"/>
        <end position="2017"/>
    </location>
</feature>
<accession>A0A7J6L9Q3</accession>
<dbReference type="CDD" id="cd18578">
    <property type="entry name" value="ABC_6TM_Pgp_ABCB1_D2_like"/>
    <property type="match status" value="2"/>
</dbReference>
<feature type="compositionally biased region" description="Low complexity" evidence="12">
    <location>
        <begin position="655"/>
        <end position="670"/>
    </location>
</feature>
<dbReference type="PANTHER" id="PTHR43394:SF27">
    <property type="entry name" value="ATP-DEPENDENT TRANSLOCASE ABCB1-LIKE"/>
    <property type="match status" value="1"/>
</dbReference>
<comment type="similarity">
    <text evidence="2">Belongs to the ABC transporter superfamily. ABCB family. Multidrug resistance exporter (TC 3.A.1.201) subfamily.</text>
</comment>
<dbReference type="EMBL" id="JABAHT010000436">
    <property type="protein sequence ID" value="KAF4655955.1"/>
    <property type="molecule type" value="Genomic_DNA"/>
</dbReference>
<feature type="transmembrane region" description="Helical" evidence="13">
    <location>
        <begin position="1581"/>
        <end position="1600"/>
    </location>
</feature>
<evidence type="ECO:0000256" key="7">
    <source>
        <dbReference type="ARBA" id="ARBA00022840"/>
    </source>
</evidence>
<feature type="transmembrane region" description="Helical" evidence="13">
    <location>
        <begin position="1434"/>
        <end position="1452"/>
    </location>
</feature>
<feature type="compositionally biased region" description="Polar residues" evidence="12">
    <location>
        <begin position="1921"/>
        <end position="1941"/>
    </location>
</feature>
<evidence type="ECO:0000256" key="13">
    <source>
        <dbReference type="SAM" id="Phobius"/>
    </source>
</evidence>
<sequence length="2547" mass="276753">MGANGKAEKFSLSKKLFGKKKKNTNNGGNGPDDVEDPNNVHVEDNKSVSYFTLFGLADKRDKTILAVGVIAALINGALMPLFSLLFGNFADAAAGGIHGFMHRISKVAWEMCVLGAISFVASSVFNTCFTYFSENQVTRLRVKYLQAVVGQDIAWFDVRTPAALPARMSEDVLKVRDAIGQKASMMCMNVSMCIVGYIIAFYRGWQITLVMIATSPLIMLCGALMAKAMAGLASKGQNEYAEAGAVAEEVLESIKTVASFGGEQRSIDRYNAKVQKALNSGVKASVYRGFSIGFTISVVYWTYALTFWYGGTLIRDQTINPSTGNPYQGGDVLTVFMSAMMATFSIAQIAPHFQAFSEGCAAGGKIFPLMKENATIEPKVKRLSEGGEAEANMTPVKFESLKLDDVKFNYPARPALQVLKGISLEIKRGQKVAFVGESGSGKSTLVQLIERFYDPAEGQVLVNGVDIKTMPVHKHRALFGYVGQEPFLFADSIRNNLRYGLTGSSIPSEEEMRKACKDAQILDFIEGLPEGFDTYAGPGGSQMSGGQKQRIAIARALLRHPEILLLDEATSALDNESEKMVQATIDHLQSTVSITTISIAHRLSTIKNSEVIFVMKLGELVEQGTNDELMEKQGVYASLVSAQAAASAKEDEQAAADTEAAATSSVDTASEMVRRKSTRTRTATAGVLGGDEEDDDEHESPNESLLKTEDEKEKERKAEIAKTYKTPWRRLLGFNKDQKWWFLPAILGSFMTGSAFPLNALLLSRALFAFYYPPFLVMEHVDNICFYYIGLGVMILIGQLIDSGCFGYLGENFTCNVRKQCFAKIMEQDMGFFDFPEHAAGKLTASLSTYAVKMNSLTGSSLGIYSQAITGLIVGVIIGFCGSWQLTLVMLAMLPILMLAAKFNMSVRMTGKKEQDNLKQSQLIASEAIQNMRTVRAFMAESWTVDRYAEFASDANDTSGSTAIIRGLLFGGSNCIIFLAYALGFWYGGHLMVYNGLGYSRMLQSLMSVMFAAMAVGQAMAFLPDVAEAKVSAHDVFEVLDTESKINAMRSDGTVTDMGDGVVEFKDVHFKYPTNPNLPILKGVSFRIEPGQQVAFVGPSGSGKSTIMALMQRFYDVESGSITIGGDDIRMLDVAWWRAQNGYVGQEPVLFDMTLAENVRYGKEDASMGELEKVANMSNMDYVTSMGGSVKWDDPMGPKGCRLSGGQKQRAAIARALVRDPHIIFLDEATSALDSTSEKVVQHAIDTASVGRTSVTVAHRLTTVRNCDVIYVITDGRIVESGNHDSLMAKHGVYYDLYTKGQKLFSMASRNDYYALACGIVAALCNGALMPMFSLLFGNFASASAGGLDGFMDRIVTITWQMCILAGVALITGAIFNTCFTYFSENQASRLRVKYLQAVIGQDIAWFDVRTPAAIPSRMAEDVLKVRDAIGSRASMCCVNIAMSVVGYIIAFYRGWQITLVMMSSLPLIMVAGALIAKVMSSLSSKGQTQYAAAGAVAEEVLGSVKTVASFGGEKRSMAKYALVVKDALTSGIRGGIFRGLSIGFTMAVIFWTYALTFWYGGTLIRDGVTNPSTGKPYQGGDVLTVFMSAMMATFSLALIAPHVQAFAEGCAAGGKIFPLFEQKASIEPDVHRLADMPESSATTPPHLESFELEKVKFNYPARPELQVIKGVSLRINRGEKVAFVGESGSGKSTLVQLIERFYDPVEGRVLVNGVDIKTMPVHKHRALFGYVGQEPFLFADSIRNNLTYGLVGKNLPSDAAIRDVCKKAQILDFIESLPEGFDTYAGPGGSQVSGGQKQRIAIARALLRNPQILLLDEATSALDNESEKMVQATIDHLQSTVSITTISIAHRLSTVKNSDKIFVMRLGNLVEQGSHSELMAIDGVYSALVSAQAAASPDDSVTARAERSRRSSSAAEQLLTKASSQRKQSLYTIGESSNGEQDFEDRLLGKTEEDVEAERKKLIAKSYKTPWKRLLGLSKKEKWWFIPAIGGAFVTGAGFPLNALLLSHALSFFYYPPLLIMDHISKVALYYVGLGALLFFGHVVESLAFSVIGENFTCNVRKQCFNKILEQDMGFFDFPEHAAGKLTASLSTYAVKMNSITGASLGIYARALTGMIVGAAIGFTGSWQLTLVMLAIVPFLGIAAKVNMSVKVVGKKEQDELKQAQLVASEAIQNMRSVRAFMAESWTVEAYDRYAARSSNTSFSAASVRGLTFGASTCIIFLAYAVGFYYGGHLMVYDGLNYTHMMQALMGIMFSAMAVGQAMAFLPDVAEAKVAAHDVFEILDTESKINAVNLDGTVRELGNGIIEFNDVHFSYPTHPEVEILKGVSFRIEPGQQVAFVGPSGSGKSTVMALMQRFYDVSGGSVSVGGTDVRMLDVAWWRAQNGYVGQEPVLFDMTLAENVRYGKEDASMGELEKVANMSNMDYVTSMGGSVKWDDPMGPKGCRLSGGQKQRAAIARALVRDPHIIFLDEATSALDSTSEKVVQHAIDNASVGRTSVTIAHRLSTVRNCDVIYVVAGGKIVESGNHEALLAKGGVYHDLYIKGQK</sequence>
<feature type="transmembrane region" description="Helical" evidence="13">
    <location>
        <begin position="1002"/>
        <end position="1023"/>
    </location>
</feature>
<dbReference type="NCBIfam" id="NF010167">
    <property type="entry name" value="PRK13648.1"/>
    <property type="match status" value="4"/>
</dbReference>
<dbReference type="GO" id="GO:0005743">
    <property type="term" value="C:mitochondrial inner membrane"/>
    <property type="evidence" value="ECO:0007669"/>
    <property type="project" value="TreeGrafter"/>
</dbReference>
<feature type="domain" description="ABC transporter" evidence="14">
    <location>
        <begin position="1651"/>
        <end position="1892"/>
    </location>
</feature>
<dbReference type="InterPro" id="IPR003593">
    <property type="entry name" value="AAA+_ATPase"/>
</dbReference>
<evidence type="ECO:0000313" key="16">
    <source>
        <dbReference type="EMBL" id="KAF4655955.1"/>
    </source>
</evidence>
<dbReference type="PROSITE" id="PS00211">
    <property type="entry name" value="ABC_TRANSPORTER_1"/>
    <property type="match status" value="4"/>
</dbReference>
<feature type="domain" description="ABC transporter" evidence="14">
    <location>
        <begin position="2307"/>
        <end position="2544"/>
    </location>
</feature>
<dbReference type="OrthoDB" id="6500128at2759"/>
<feature type="region of interest" description="Disordered" evidence="12">
    <location>
        <begin position="1899"/>
        <end position="1944"/>
    </location>
</feature>
<keyword evidence="11" id="KW-0325">Glycoprotein</keyword>
<dbReference type="SUPFAM" id="SSF52540">
    <property type="entry name" value="P-loop containing nucleoside triphosphate hydrolases"/>
    <property type="match status" value="4"/>
</dbReference>
<keyword evidence="6" id="KW-0547">Nucleotide-binding</keyword>
<dbReference type="Pfam" id="PF00005">
    <property type="entry name" value="ABC_tran"/>
    <property type="match status" value="4"/>
</dbReference>
<feature type="domain" description="ABC transporter" evidence="14">
    <location>
        <begin position="1063"/>
        <end position="1300"/>
    </location>
</feature>
<dbReference type="InterPro" id="IPR017871">
    <property type="entry name" value="ABC_transporter-like_CS"/>
</dbReference>
<gene>
    <name evidence="16" type="primary">ABCB2_17</name>
    <name evidence="16" type="ORF">FOZ61_007261</name>
</gene>
<evidence type="ECO:0000256" key="8">
    <source>
        <dbReference type="ARBA" id="ARBA00022967"/>
    </source>
</evidence>
<feature type="region of interest" description="Disordered" evidence="12">
    <location>
        <begin position="650"/>
        <end position="714"/>
    </location>
</feature>
<dbReference type="GO" id="GO:0090374">
    <property type="term" value="P:oligopeptide export from mitochondrion"/>
    <property type="evidence" value="ECO:0007669"/>
    <property type="project" value="TreeGrafter"/>
</dbReference>
<comment type="caution">
    <text evidence="16">The sequence shown here is derived from an EMBL/GenBank/DDBJ whole genome shotgun (WGS) entry which is preliminary data.</text>
</comment>
<dbReference type="Proteomes" id="UP000570595">
    <property type="component" value="Unassembled WGS sequence"/>
</dbReference>
<feature type="transmembrane region" description="Helical" evidence="13">
    <location>
        <begin position="740"/>
        <end position="766"/>
    </location>
</feature>
<dbReference type="InterPro" id="IPR027417">
    <property type="entry name" value="P-loop_NTPase"/>
</dbReference>
<feature type="transmembrane region" description="Helical" evidence="13">
    <location>
        <begin position="1458"/>
        <end position="1477"/>
    </location>
</feature>
<feature type="transmembrane region" description="Helical" evidence="13">
    <location>
        <begin position="2130"/>
        <end position="2149"/>
    </location>
</feature>
<evidence type="ECO:0000313" key="17">
    <source>
        <dbReference type="Proteomes" id="UP000570595"/>
    </source>
</evidence>
<reference evidence="16 17" key="1">
    <citation type="submission" date="2020-04" db="EMBL/GenBank/DDBJ databases">
        <title>Perkinsus olseni comparative genomics.</title>
        <authorList>
            <person name="Bogema D.R."/>
        </authorList>
    </citation>
    <scope>NUCLEOTIDE SEQUENCE [LARGE SCALE GENOMIC DNA]</scope>
    <source>
        <strain evidence="16">ATCC PRA-179</strain>
    </source>
</reference>
<dbReference type="PANTHER" id="PTHR43394">
    <property type="entry name" value="ATP-DEPENDENT PERMEASE MDL1, MITOCHONDRIAL"/>
    <property type="match status" value="1"/>
</dbReference>
<dbReference type="CDD" id="cd03249">
    <property type="entry name" value="ABC_MTABC3_MDL1_MDL2"/>
    <property type="match status" value="3"/>
</dbReference>
<evidence type="ECO:0000256" key="11">
    <source>
        <dbReference type="ARBA" id="ARBA00023180"/>
    </source>
</evidence>
<proteinExistence type="inferred from homology"/>
<dbReference type="PROSITE" id="PS50929">
    <property type="entry name" value="ABC_TM1F"/>
    <property type="match status" value="4"/>
</dbReference>
<feature type="compositionally biased region" description="Basic and acidic residues" evidence="12">
    <location>
        <begin position="1"/>
        <end position="11"/>
    </location>
</feature>
<evidence type="ECO:0000256" key="3">
    <source>
        <dbReference type="ARBA" id="ARBA00022448"/>
    </source>
</evidence>
<feature type="transmembrane region" description="Helical" evidence="13">
    <location>
        <begin position="968"/>
        <end position="987"/>
    </location>
</feature>
<feature type="region of interest" description="Disordered" evidence="12">
    <location>
        <begin position="1"/>
        <end position="41"/>
    </location>
</feature>
<feature type="transmembrane region" description="Helical" evidence="13">
    <location>
        <begin position="1541"/>
        <end position="1561"/>
    </location>
</feature>
<evidence type="ECO:0000256" key="2">
    <source>
        <dbReference type="ARBA" id="ARBA00007577"/>
    </source>
</evidence>
<feature type="transmembrane region" description="Helical" evidence="13">
    <location>
        <begin position="183"/>
        <end position="201"/>
    </location>
</feature>
<feature type="domain" description="ABC transporter" evidence="14">
    <location>
        <begin position="401"/>
        <end position="642"/>
    </location>
</feature>
<feature type="transmembrane region" description="Helical" evidence="13">
    <location>
        <begin position="2029"/>
        <end position="2053"/>
    </location>
</feature>
<protein>
    <submittedName>
        <fullName evidence="16">(ABC) transporter</fullName>
    </submittedName>
</protein>
<keyword evidence="4 13" id="KW-0812">Transmembrane</keyword>
<dbReference type="Gene3D" id="3.40.50.300">
    <property type="entry name" value="P-loop containing nucleotide triphosphate hydrolases"/>
    <property type="match status" value="4"/>
</dbReference>
<evidence type="ECO:0000256" key="6">
    <source>
        <dbReference type="ARBA" id="ARBA00022741"/>
    </source>
</evidence>
<dbReference type="Pfam" id="PF00664">
    <property type="entry name" value="ABC_membrane"/>
    <property type="match status" value="4"/>
</dbReference>
<dbReference type="InterPro" id="IPR003439">
    <property type="entry name" value="ABC_transporter-like_ATP-bd"/>
</dbReference>
<feature type="transmembrane region" description="Helical" evidence="13">
    <location>
        <begin position="2212"/>
        <end position="2233"/>
    </location>
</feature>
<feature type="transmembrane region" description="Helical" evidence="13">
    <location>
        <begin position="786"/>
        <end position="809"/>
    </location>
</feature>
<dbReference type="GO" id="GO:0015421">
    <property type="term" value="F:ABC-type oligopeptide transporter activity"/>
    <property type="evidence" value="ECO:0007669"/>
    <property type="project" value="TreeGrafter"/>
</dbReference>
<dbReference type="GO" id="GO:0016887">
    <property type="term" value="F:ATP hydrolysis activity"/>
    <property type="evidence" value="ECO:0007669"/>
    <property type="project" value="InterPro"/>
</dbReference>
<evidence type="ECO:0000259" key="15">
    <source>
        <dbReference type="PROSITE" id="PS50929"/>
    </source>
</evidence>
<feature type="transmembrane region" description="Helical" evidence="13">
    <location>
        <begin position="286"/>
        <end position="309"/>
    </location>
</feature>
<evidence type="ECO:0000256" key="12">
    <source>
        <dbReference type="SAM" id="MobiDB-lite"/>
    </source>
</evidence>
<dbReference type="InterPro" id="IPR011527">
    <property type="entry name" value="ABC1_TM_dom"/>
</dbReference>
<feature type="domain" description="ABC transmembrane type-1" evidence="15">
    <location>
        <begin position="745"/>
        <end position="1028"/>
    </location>
</feature>
<evidence type="ECO:0000256" key="5">
    <source>
        <dbReference type="ARBA" id="ARBA00022737"/>
    </source>
</evidence>
<keyword evidence="8" id="KW-1278">Translocase</keyword>
<keyword evidence="5" id="KW-0677">Repeat</keyword>
<feature type="transmembrane region" description="Helical" evidence="13">
    <location>
        <begin position="2245"/>
        <end position="2267"/>
    </location>
</feature>
<name>A0A7J6L9Q3_PEROL</name>
<feature type="transmembrane region" description="Helical" evidence="13">
    <location>
        <begin position="1313"/>
        <end position="1338"/>
    </location>
</feature>
<evidence type="ECO:0000256" key="9">
    <source>
        <dbReference type="ARBA" id="ARBA00022989"/>
    </source>
</evidence>
<dbReference type="InterPro" id="IPR036640">
    <property type="entry name" value="ABC1_TM_sf"/>
</dbReference>
<feature type="transmembrane region" description="Helical" evidence="13">
    <location>
        <begin position="207"/>
        <end position="226"/>
    </location>
</feature>
<dbReference type="FunFam" id="3.40.50.300:FF:000479">
    <property type="entry name" value="Multidrug resistance protein 1A"/>
    <property type="match status" value="4"/>
</dbReference>
<keyword evidence="7" id="KW-0067">ATP-binding</keyword>
<feature type="transmembrane region" description="Helical" evidence="13">
    <location>
        <begin position="862"/>
        <end position="880"/>
    </location>
</feature>
<feature type="domain" description="ABC transmembrane type-1" evidence="15">
    <location>
        <begin position="1989"/>
        <end position="2272"/>
    </location>
</feature>
<evidence type="ECO:0000259" key="14">
    <source>
        <dbReference type="PROSITE" id="PS50893"/>
    </source>
</evidence>
<dbReference type="InterPro" id="IPR039421">
    <property type="entry name" value="Type_1_exporter"/>
</dbReference>